<dbReference type="Proteomes" id="UP000707356">
    <property type="component" value="Unassembled WGS sequence"/>
</dbReference>
<evidence type="ECO:0000313" key="2">
    <source>
        <dbReference type="Proteomes" id="UP000707356"/>
    </source>
</evidence>
<organism evidence="1 2">
    <name type="scientific">Pegethrix bostrychoides GSE-TBD4-15B</name>
    <dbReference type="NCBI Taxonomy" id="2839662"/>
    <lineage>
        <taxon>Bacteria</taxon>
        <taxon>Bacillati</taxon>
        <taxon>Cyanobacteriota</taxon>
        <taxon>Cyanophyceae</taxon>
        <taxon>Oculatellales</taxon>
        <taxon>Oculatellaceae</taxon>
        <taxon>Pegethrix</taxon>
    </lineage>
</organism>
<accession>A0A951PA19</accession>
<reference evidence="1" key="1">
    <citation type="submission" date="2021-05" db="EMBL/GenBank/DDBJ databases">
        <authorList>
            <person name="Pietrasiak N."/>
            <person name="Ward R."/>
            <person name="Stajich J.E."/>
            <person name="Kurbessoian T."/>
        </authorList>
    </citation>
    <scope>NUCLEOTIDE SEQUENCE</scope>
    <source>
        <strain evidence="1">GSE-TBD4-15B</strain>
    </source>
</reference>
<dbReference type="AlphaFoldDB" id="A0A951PA19"/>
<evidence type="ECO:0000313" key="1">
    <source>
        <dbReference type="EMBL" id="MBW4465125.1"/>
    </source>
</evidence>
<gene>
    <name evidence="1" type="ORF">KME07_06750</name>
</gene>
<proteinExistence type="predicted"/>
<sequence>MIITDLEYLDMLTGSNHLGAGRQTISLSLSQGIVLLSLNGKELFKTTVPDDNLSDFSISTSVSKFRRLYRLGKSHGISSSALTLLKSWPGIATYTSASSSVEMFSAIS</sequence>
<dbReference type="EMBL" id="JAHHHV010000031">
    <property type="protein sequence ID" value="MBW4465125.1"/>
    <property type="molecule type" value="Genomic_DNA"/>
</dbReference>
<comment type="caution">
    <text evidence="1">The sequence shown here is derived from an EMBL/GenBank/DDBJ whole genome shotgun (WGS) entry which is preliminary data.</text>
</comment>
<protein>
    <submittedName>
        <fullName evidence="1">Uncharacterized protein</fullName>
    </submittedName>
</protein>
<reference evidence="1" key="2">
    <citation type="journal article" date="2022" name="Microbiol. Resour. Announc.">
        <title>Metagenome Sequencing to Explore Phylogenomics of Terrestrial Cyanobacteria.</title>
        <authorList>
            <person name="Ward R.D."/>
            <person name="Stajich J.E."/>
            <person name="Johansen J.R."/>
            <person name="Huntemann M."/>
            <person name="Clum A."/>
            <person name="Foster B."/>
            <person name="Foster B."/>
            <person name="Roux S."/>
            <person name="Palaniappan K."/>
            <person name="Varghese N."/>
            <person name="Mukherjee S."/>
            <person name="Reddy T.B.K."/>
            <person name="Daum C."/>
            <person name="Copeland A."/>
            <person name="Chen I.A."/>
            <person name="Ivanova N.N."/>
            <person name="Kyrpides N.C."/>
            <person name="Shapiro N."/>
            <person name="Eloe-Fadrosh E.A."/>
            <person name="Pietrasiak N."/>
        </authorList>
    </citation>
    <scope>NUCLEOTIDE SEQUENCE</scope>
    <source>
        <strain evidence="1">GSE-TBD4-15B</strain>
    </source>
</reference>
<name>A0A951PA19_9CYAN</name>